<evidence type="ECO:0000256" key="1">
    <source>
        <dbReference type="ARBA" id="ARBA00043961"/>
    </source>
</evidence>
<sequence length="323" mass="37360">MTSLLEDDRKDFFRGQMNYWRQIAESDGFDINDVPVPRGTRAGLWSVNCQHPRFRLRACLPKIYALLGLHRYNMLKGTNFQHHDLLKYNKSMNCVRSYYITSVAVDLSSHLQKTFQIRIDEKSYGDLDLTVSIARIKDEEKVTTKKRFIHHFHGEADADEFYQGPLPDWPSVDDFNDQKRFYLVTESDIQSNDWIRLYLNLAVCGRRKMTSENDLSKLQILKVAIGTKKEDVQPPSRRLEAKSAYVYITFKGLDRAPIGDEIGEHVERKAIVRRVIDEYYFTLLGGFSIGENALNTDKPATLSSGEDQALDNEHSSEKRPRVD</sequence>
<dbReference type="PANTHER" id="PTHR31260:SF77">
    <property type="entry name" value="(RAPE) HYPOTHETICAL PROTEIN"/>
    <property type="match status" value="1"/>
</dbReference>
<keyword evidence="4" id="KW-1185">Reference proteome</keyword>
<comment type="caution">
    <text evidence="3">The sequence shown here is derived from an EMBL/GenBank/DDBJ whole genome shotgun (WGS) entry which is preliminary data.</text>
</comment>
<dbReference type="Pfam" id="PF04776">
    <property type="entry name" value="protein_MS5"/>
    <property type="match status" value="1"/>
</dbReference>
<evidence type="ECO:0000313" key="4">
    <source>
        <dbReference type="Proteomes" id="UP000694240"/>
    </source>
</evidence>
<protein>
    <submittedName>
        <fullName evidence="3">Protein MS5</fullName>
    </submittedName>
</protein>
<dbReference type="NCBIfam" id="TIGR01572">
    <property type="entry name" value="A_thl_para_3677"/>
    <property type="match status" value="1"/>
</dbReference>
<comment type="similarity">
    <text evidence="1">Belongs to the UPF0725 (EMB2204) family.</text>
</comment>
<dbReference type="Proteomes" id="UP000694240">
    <property type="component" value="Chromosome 8"/>
</dbReference>
<proteinExistence type="inferred from homology"/>
<feature type="compositionally biased region" description="Basic and acidic residues" evidence="2">
    <location>
        <begin position="311"/>
        <end position="323"/>
    </location>
</feature>
<dbReference type="AlphaFoldDB" id="A0A8T2AXC4"/>
<gene>
    <name evidence="3" type="ORF">ISN45_Aa03g021100</name>
</gene>
<dbReference type="EMBL" id="JAEFBK010000008">
    <property type="protein sequence ID" value="KAG7577872.1"/>
    <property type="molecule type" value="Genomic_DNA"/>
</dbReference>
<evidence type="ECO:0000313" key="3">
    <source>
        <dbReference type="EMBL" id="KAG7577872.1"/>
    </source>
</evidence>
<name>A0A8T2AXC4_9BRAS</name>
<accession>A0A8T2AXC4</accession>
<reference evidence="3 4" key="1">
    <citation type="submission" date="2020-12" db="EMBL/GenBank/DDBJ databases">
        <title>Concerted genomic and epigenomic changes stabilize Arabidopsis allopolyploids.</title>
        <authorList>
            <person name="Chen Z."/>
        </authorList>
    </citation>
    <scope>NUCLEOTIDE SEQUENCE [LARGE SCALE GENOMIC DNA]</scope>
    <source>
        <strain evidence="3">Allo738</strain>
        <tissue evidence="3">Leaf</tissue>
    </source>
</reference>
<dbReference type="PANTHER" id="PTHR31260">
    <property type="entry name" value="CYSTATIN/MONELLIN SUPERFAMILY PROTEIN"/>
    <property type="match status" value="1"/>
</dbReference>
<dbReference type="InterPro" id="IPR006462">
    <property type="entry name" value="MS5"/>
</dbReference>
<evidence type="ECO:0000256" key="2">
    <source>
        <dbReference type="SAM" id="MobiDB-lite"/>
    </source>
</evidence>
<feature type="region of interest" description="Disordered" evidence="2">
    <location>
        <begin position="298"/>
        <end position="323"/>
    </location>
</feature>
<organism evidence="3 4">
    <name type="scientific">Arabidopsis thaliana x Arabidopsis arenosa</name>
    <dbReference type="NCBI Taxonomy" id="1240361"/>
    <lineage>
        <taxon>Eukaryota</taxon>
        <taxon>Viridiplantae</taxon>
        <taxon>Streptophyta</taxon>
        <taxon>Embryophyta</taxon>
        <taxon>Tracheophyta</taxon>
        <taxon>Spermatophyta</taxon>
        <taxon>Magnoliopsida</taxon>
        <taxon>eudicotyledons</taxon>
        <taxon>Gunneridae</taxon>
        <taxon>Pentapetalae</taxon>
        <taxon>rosids</taxon>
        <taxon>malvids</taxon>
        <taxon>Brassicales</taxon>
        <taxon>Brassicaceae</taxon>
        <taxon>Camelineae</taxon>
        <taxon>Arabidopsis</taxon>
    </lineage>
</organism>